<evidence type="ECO:0000313" key="8">
    <source>
        <dbReference type="EMBL" id="KAJ6057911.1"/>
    </source>
</evidence>
<dbReference type="AlphaFoldDB" id="A0AAD6NEZ2"/>
<keyword evidence="3" id="KW-0521">NADP</keyword>
<name>A0AAD6NEZ2_PENCN</name>
<evidence type="ECO:0000256" key="2">
    <source>
        <dbReference type="ARBA" id="ARBA00013014"/>
    </source>
</evidence>
<comment type="similarity">
    <text evidence="1">Belongs to the ketopantoate reductase family.</text>
</comment>
<accession>A0AAD6NEZ2</accession>
<dbReference type="InterPro" id="IPR008927">
    <property type="entry name" value="6-PGluconate_DH-like_C_sf"/>
</dbReference>
<evidence type="ECO:0000259" key="6">
    <source>
        <dbReference type="Pfam" id="PF02558"/>
    </source>
</evidence>
<dbReference type="Gene3D" id="1.10.1040.10">
    <property type="entry name" value="N-(1-d-carboxylethyl)-l-norvaline Dehydrogenase, domain 2"/>
    <property type="match status" value="1"/>
</dbReference>
<evidence type="ECO:0000259" key="7">
    <source>
        <dbReference type="Pfam" id="PF08546"/>
    </source>
</evidence>
<dbReference type="InterPro" id="IPR013332">
    <property type="entry name" value="KPR_N"/>
</dbReference>
<dbReference type="PANTHER" id="PTHR43765:SF2">
    <property type="entry name" value="2-DEHYDROPANTOATE 2-REDUCTASE"/>
    <property type="match status" value="1"/>
</dbReference>
<keyword evidence="4" id="KW-0560">Oxidoreductase</keyword>
<dbReference type="NCBIfam" id="TIGR00745">
    <property type="entry name" value="apbA_panE"/>
    <property type="match status" value="1"/>
</dbReference>
<dbReference type="GO" id="GO:0015940">
    <property type="term" value="P:pantothenate biosynthetic process"/>
    <property type="evidence" value="ECO:0007669"/>
    <property type="project" value="InterPro"/>
</dbReference>
<dbReference type="Pfam" id="PF08546">
    <property type="entry name" value="ApbA_C"/>
    <property type="match status" value="1"/>
</dbReference>
<gene>
    <name evidence="8" type="ORF">N7460_001185</name>
</gene>
<protein>
    <recommendedName>
        <fullName evidence="2">2-dehydropantoate 2-reductase</fullName>
        <ecNumber evidence="2">1.1.1.169</ecNumber>
    </recommendedName>
    <alternativeName>
        <fullName evidence="5">Ketopantoate reductase</fullName>
    </alternativeName>
</protein>
<dbReference type="GO" id="GO:0008677">
    <property type="term" value="F:2-dehydropantoate 2-reductase activity"/>
    <property type="evidence" value="ECO:0007669"/>
    <property type="project" value="UniProtKB-EC"/>
</dbReference>
<dbReference type="GO" id="GO:0005739">
    <property type="term" value="C:mitochondrion"/>
    <property type="evidence" value="ECO:0007669"/>
    <property type="project" value="TreeGrafter"/>
</dbReference>
<reference evidence="8" key="1">
    <citation type="journal article" date="2023" name="IMA Fungus">
        <title>Comparative genomic study of the Penicillium genus elucidates a diverse pangenome and 15 lateral gene transfer events.</title>
        <authorList>
            <person name="Petersen C."/>
            <person name="Sorensen T."/>
            <person name="Nielsen M.R."/>
            <person name="Sondergaard T.E."/>
            <person name="Sorensen J.L."/>
            <person name="Fitzpatrick D.A."/>
            <person name="Frisvad J.C."/>
            <person name="Nielsen K.L."/>
        </authorList>
    </citation>
    <scope>NUCLEOTIDE SEQUENCE</scope>
    <source>
        <strain evidence="8">IBT 15450</strain>
    </source>
</reference>
<dbReference type="InterPro" id="IPR013752">
    <property type="entry name" value="KPA_reductase"/>
</dbReference>
<dbReference type="InterPro" id="IPR050838">
    <property type="entry name" value="Ketopantoate_reductase"/>
</dbReference>
<dbReference type="PANTHER" id="PTHR43765">
    <property type="entry name" value="2-DEHYDROPANTOATE 2-REDUCTASE-RELATED"/>
    <property type="match status" value="1"/>
</dbReference>
<evidence type="ECO:0000256" key="5">
    <source>
        <dbReference type="ARBA" id="ARBA00032024"/>
    </source>
</evidence>
<comment type="caution">
    <text evidence="8">The sequence shown here is derived from an EMBL/GenBank/DDBJ whole genome shotgun (WGS) entry which is preliminary data.</text>
</comment>
<evidence type="ECO:0000256" key="1">
    <source>
        <dbReference type="ARBA" id="ARBA00007870"/>
    </source>
</evidence>
<dbReference type="SUPFAM" id="SSF51735">
    <property type="entry name" value="NAD(P)-binding Rossmann-fold domains"/>
    <property type="match status" value="1"/>
</dbReference>
<evidence type="ECO:0000256" key="3">
    <source>
        <dbReference type="ARBA" id="ARBA00022857"/>
    </source>
</evidence>
<feature type="domain" description="Ketopantoate reductase C-terminal" evidence="7">
    <location>
        <begin position="227"/>
        <end position="353"/>
    </location>
</feature>
<keyword evidence="9" id="KW-1185">Reference proteome</keyword>
<dbReference type="InterPro" id="IPR013328">
    <property type="entry name" value="6PGD_dom2"/>
</dbReference>
<dbReference type="InterPro" id="IPR003710">
    <property type="entry name" value="ApbA"/>
</dbReference>
<dbReference type="Proteomes" id="UP001219568">
    <property type="component" value="Unassembled WGS sequence"/>
</dbReference>
<proteinExistence type="inferred from homology"/>
<dbReference type="EC" id="1.1.1.169" evidence="2"/>
<evidence type="ECO:0000313" key="9">
    <source>
        <dbReference type="Proteomes" id="UP001219568"/>
    </source>
</evidence>
<dbReference type="SUPFAM" id="SSF48179">
    <property type="entry name" value="6-phosphogluconate dehydrogenase C-terminal domain-like"/>
    <property type="match status" value="1"/>
</dbReference>
<dbReference type="InterPro" id="IPR036291">
    <property type="entry name" value="NAD(P)-bd_dom_sf"/>
</dbReference>
<dbReference type="Pfam" id="PF02558">
    <property type="entry name" value="ApbA"/>
    <property type="match status" value="1"/>
</dbReference>
<dbReference type="Gene3D" id="3.40.50.720">
    <property type="entry name" value="NAD(P)-binding Rossmann-like Domain"/>
    <property type="match status" value="1"/>
</dbReference>
<sequence>MHRSAQVAKSKKPRVHVLGLGSIGTFAAHSLFELPDLPSVTLLCHRPSLLDAYRDNGNQILLETREGDEIGRKGYDFEVFRDGTWYSGSEIEGSDCSAQTGVIENLIVAAKTTQTVSALRPLRHRLTPQSNVLFLQNGCGTIDEVNTQLFPKSVERPNYIVGVISHGVTLHKSFHITHTGCAATSLSPVPRSTENPTDGTEKASSYLLDHLPLSPRLNATSYTYTEVLQIQLEKLAVNAFCNPLCALNDAENGFLFTIPEIRRAILTEISNVVCALPELQHVSNLKQRFAVDKLEATVNAIIEKTFHTTCSMVWDLRAGRQTEIKFINGYWVKRGKEVGVATPVNEDLVAKVGMQERKN</sequence>
<dbReference type="GO" id="GO:0050661">
    <property type="term" value="F:NADP binding"/>
    <property type="evidence" value="ECO:0007669"/>
    <property type="project" value="TreeGrafter"/>
</dbReference>
<dbReference type="EMBL" id="JAQJZL010000001">
    <property type="protein sequence ID" value="KAJ6057911.1"/>
    <property type="molecule type" value="Genomic_DNA"/>
</dbReference>
<feature type="domain" description="Ketopantoate reductase N-terminal" evidence="6">
    <location>
        <begin position="15"/>
        <end position="189"/>
    </location>
</feature>
<evidence type="ECO:0000256" key="4">
    <source>
        <dbReference type="ARBA" id="ARBA00023002"/>
    </source>
</evidence>
<reference evidence="8" key="2">
    <citation type="submission" date="2023-01" db="EMBL/GenBank/DDBJ databases">
        <authorList>
            <person name="Petersen C."/>
        </authorList>
    </citation>
    <scope>NUCLEOTIDE SEQUENCE</scope>
    <source>
        <strain evidence="8">IBT 15450</strain>
    </source>
</reference>
<organism evidence="8 9">
    <name type="scientific">Penicillium canescens</name>
    <dbReference type="NCBI Taxonomy" id="5083"/>
    <lineage>
        <taxon>Eukaryota</taxon>
        <taxon>Fungi</taxon>
        <taxon>Dikarya</taxon>
        <taxon>Ascomycota</taxon>
        <taxon>Pezizomycotina</taxon>
        <taxon>Eurotiomycetes</taxon>
        <taxon>Eurotiomycetidae</taxon>
        <taxon>Eurotiales</taxon>
        <taxon>Aspergillaceae</taxon>
        <taxon>Penicillium</taxon>
    </lineage>
</organism>